<gene>
    <name evidence="3" type="ORF">EHS24_002760</name>
</gene>
<evidence type="ECO:0000259" key="2">
    <source>
        <dbReference type="Pfam" id="PF08445"/>
    </source>
</evidence>
<evidence type="ECO:0000256" key="1">
    <source>
        <dbReference type="SAM" id="MobiDB-lite"/>
    </source>
</evidence>
<feature type="compositionally biased region" description="Basic residues" evidence="1">
    <location>
        <begin position="593"/>
        <end position="606"/>
    </location>
</feature>
<sequence>MASVSSPPMQRKLYAHEPRTLLTLLRGYMPFSISVVSTIVANPSANDHSPDPNCPVLAPIYATFPPLAGGGDLTRESLAAAGIGEYDWLVAVSLPAPSVQLRIHHNLVSAPTEVQTLDAIEAARDVYREAMRQMFTLFPTHLKVGSVHEMFLDAAISVAGGPRRPPVWMYVAPNMGAGPTVVDVSDVPPYEDELVLASGNPADATLIHSTNPYRSAEYYAARSAYTTSLRPRTPDGSYSEPAAWVMTHGDGSLGALWTQPDYRRRGLAKVIVASHLAEDEARGGDSYRKLAMLRRFKSNSSTTSVTPSITSTLVNQPQNVQPAVSTSAARPSLFRRIVPPSLMVNQDHVDYLVGLSFSPDLARQAVIDSKGDQERALELAIHASHGPAAPPEDNKADCRICAAEVANAAEASQTLIEVRKRMNSGRLSCVHVPFLEALRRKGFHREIAARALYLSGGDLNVAKKYSFHIQQGHILLNGACDRCDAAWSRVGPLPESKEKAAMDRNVIAQAMRDENSLAILRALGHTPQVSKVALRDGRGDLLLAADLADHISAGHSRNLPQQPTGCLACIEERGRVDAEEARKRMLEHDRQVTKAHRALKGRKSGG</sequence>
<evidence type="ECO:0000313" key="4">
    <source>
        <dbReference type="Proteomes" id="UP000279236"/>
    </source>
</evidence>
<dbReference type="Proteomes" id="UP000279236">
    <property type="component" value="Unassembled WGS sequence"/>
</dbReference>
<dbReference type="GO" id="GO:0016747">
    <property type="term" value="F:acyltransferase activity, transferring groups other than amino-acyl groups"/>
    <property type="evidence" value="ECO:0007669"/>
    <property type="project" value="InterPro"/>
</dbReference>
<dbReference type="InterPro" id="IPR016181">
    <property type="entry name" value="Acyl_CoA_acyltransferase"/>
</dbReference>
<dbReference type="Gene3D" id="3.40.630.30">
    <property type="match status" value="1"/>
</dbReference>
<protein>
    <recommendedName>
        <fullName evidence="2">GCN5-related N-acetyltransferase Rv2170-like domain-containing protein</fullName>
    </recommendedName>
</protein>
<accession>A0A427XHQ7</accession>
<proteinExistence type="predicted"/>
<keyword evidence="4" id="KW-1185">Reference proteome</keyword>
<name>A0A427XHQ7_9TREE</name>
<dbReference type="RefSeq" id="XP_028473440.1">
    <property type="nucleotide sequence ID" value="XM_028618484.1"/>
</dbReference>
<feature type="region of interest" description="Disordered" evidence="1">
    <location>
        <begin position="587"/>
        <end position="606"/>
    </location>
</feature>
<comment type="caution">
    <text evidence="3">The sequence shown here is derived from an EMBL/GenBank/DDBJ whole genome shotgun (WGS) entry which is preliminary data.</text>
</comment>
<dbReference type="AlphaFoldDB" id="A0A427XHQ7"/>
<organism evidence="3 4">
    <name type="scientific">Apiotrichum porosum</name>
    <dbReference type="NCBI Taxonomy" id="105984"/>
    <lineage>
        <taxon>Eukaryota</taxon>
        <taxon>Fungi</taxon>
        <taxon>Dikarya</taxon>
        <taxon>Basidiomycota</taxon>
        <taxon>Agaricomycotina</taxon>
        <taxon>Tremellomycetes</taxon>
        <taxon>Trichosporonales</taxon>
        <taxon>Trichosporonaceae</taxon>
        <taxon>Apiotrichum</taxon>
    </lineage>
</organism>
<dbReference type="OrthoDB" id="61870at2759"/>
<dbReference type="GeneID" id="39587303"/>
<evidence type="ECO:0000313" key="3">
    <source>
        <dbReference type="EMBL" id="RSH78293.1"/>
    </source>
</evidence>
<dbReference type="STRING" id="105984.A0A427XHQ7"/>
<dbReference type="EMBL" id="RSCE01000013">
    <property type="protein sequence ID" value="RSH78293.1"/>
    <property type="molecule type" value="Genomic_DNA"/>
</dbReference>
<dbReference type="InterPro" id="IPR013653">
    <property type="entry name" value="GCN5-like_dom"/>
</dbReference>
<dbReference type="SUPFAM" id="SSF55729">
    <property type="entry name" value="Acyl-CoA N-acyltransferases (Nat)"/>
    <property type="match status" value="1"/>
</dbReference>
<reference evidence="3 4" key="1">
    <citation type="submission" date="2018-11" db="EMBL/GenBank/DDBJ databases">
        <title>Genome sequence of Apiotrichum porosum DSM 27194.</title>
        <authorList>
            <person name="Aliyu H."/>
            <person name="Gorte O."/>
            <person name="Ochsenreither K."/>
        </authorList>
    </citation>
    <scope>NUCLEOTIDE SEQUENCE [LARGE SCALE GENOMIC DNA]</scope>
    <source>
        <strain evidence="3 4">DSM 27194</strain>
    </source>
</reference>
<dbReference type="Pfam" id="PF08445">
    <property type="entry name" value="FR47"/>
    <property type="match status" value="1"/>
</dbReference>
<feature type="domain" description="GCN5-related N-acetyltransferase Rv2170-like" evidence="2">
    <location>
        <begin position="239"/>
        <end position="274"/>
    </location>
</feature>